<accession>A0A6H2A530</accession>
<dbReference type="EMBL" id="MT144541">
    <property type="protein sequence ID" value="QJA54822.1"/>
    <property type="molecule type" value="Genomic_DNA"/>
</dbReference>
<gene>
    <name evidence="1" type="ORF">TM448A05900_0006</name>
</gene>
<name>A0A6H2A530_9ZZZZ</name>
<dbReference type="AlphaFoldDB" id="A0A6H2A530"/>
<proteinExistence type="predicted"/>
<protein>
    <submittedName>
        <fullName evidence="1">Uncharacterized protein</fullName>
    </submittedName>
</protein>
<organism evidence="1">
    <name type="scientific">viral metagenome</name>
    <dbReference type="NCBI Taxonomy" id="1070528"/>
    <lineage>
        <taxon>unclassified sequences</taxon>
        <taxon>metagenomes</taxon>
        <taxon>organismal metagenomes</taxon>
    </lineage>
</organism>
<reference evidence="1" key="1">
    <citation type="submission" date="2020-03" db="EMBL/GenBank/DDBJ databases">
        <title>The deep terrestrial virosphere.</title>
        <authorList>
            <person name="Holmfeldt K."/>
            <person name="Nilsson E."/>
            <person name="Simone D."/>
            <person name="Lopez-Fernandez M."/>
            <person name="Wu X."/>
            <person name="de Brujin I."/>
            <person name="Lundin D."/>
            <person name="Andersson A."/>
            <person name="Bertilsson S."/>
            <person name="Dopson M."/>
        </authorList>
    </citation>
    <scope>NUCLEOTIDE SEQUENCE</scope>
    <source>
        <strain evidence="1">TM448A05900</strain>
    </source>
</reference>
<sequence length="110" mass="12891">MKIFISMPMKAKGTEQVRQEMNKVFEYIKNKLPQAELIDSILDDADKDIAIKGDDVRVWYLGKAIQLLSEADIVFFVNDWKDFRGCSLEREIADKYGKFCIEIKLNKYYV</sequence>
<evidence type="ECO:0000313" key="1">
    <source>
        <dbReference type="EMBL" id="QJA54822.1"/>
    </source>
</evidence>